<organism evidence="3 4">
    <name type="scientific">Phtheirospermum japonicum</name>
    <dbReference type="NCBI Taxonomy" id="374723"/>
    <lineage>
        <taxon>Eukaryota</taxon>
        <taxon>Viridiplantae</taxon>
        <taxon>Streptophyta</taxon>
        <taxon>Embryophyta</taxon>
        <taxon>Tracheophyta</taxon>
        <taxon>Spermatophyta</taxon>
        <taxon>Magnoliopsida</taxon>
        <taxon>eudicotyledons</taxon>
        <taxon>Gunneridae</taxon>
        <taxon>Pentapetalae</taxon>
        <taxon>asterids</taxon>
        <taxon>lamiids</taxon>
        <taxon>Lamiales</taxon>
        <taxon>Orobanchaceae</taxon>
        <taxon>Orobanchaceae incertae sedis</taxon>
        <taxon>Phtheirospermum</taxon>
    </lineage>
</organism>
<reference evidence="3" key="1">
    <citation type="submission" date="2020-07" db="EMBL/GenBank/DDBJ databases">
        <title>Ethylene signaling mediates host invasion by parasitic plants.</title>
        <authorList>
            <person name="Yoshida S."/>
        </authorList>
    </citation>
    <scope>NUCLEOTIDE SEQUENCE</scope>
    <source>
        <strain evidence="3">Okayama</strain>
    </source>
</reference>
<dbReference type="OrthoDB" id="29061at2759"/>
<dbReference type="GO" id="GO:0008180">
    <property type="term" value="C:COP9 signalosome"/>
    <property type="evidence" value="ECO:0007669"/>
    <property type="project" value="TreeGrafter"/>
</dbReference>
<keyword evidence="1" id="KW-0963">Cytoplasm</keyword>
<evidence type="ECO:0000313" key="4">
    <source>
        <dbReference type="Proteomes" id="UP000653305"/>
    </source>
</evidence>
<dbReference type="AlphaFoldDB" id="A0A830BDA0"/>
<proteinExistence type="predicted"/>
<comment type="caution">
    <text evidence="3">The sequence shown here is derived from an EMBL/GenBank/DDBJ whole genome shotgun (WGS) entry which is preliminary data.</text>
</comment>
<name>A0A830BDA0_9LAMI</name>
<dbReference type="GO" id="GO:0006511">
    <property type="term" value="P:ubiquitin-dependent protein catabolic process"/>
    <property type="evidence" value="ECO:0007669"/>
    <property type="project" value="TreeGrafter"/>
</dbReference>
<feature type="domain" description="COP9 signalosome complex subunit 3 N-terminal helical repeats" evidence="2">
    <location>
        <begin position="20"/>
        <end position="245"/>
    </location>
</feature>
<dbReference type="InterPro" id="IPR055089">
    <property type="entry name" value="COP9_N"/>
</dbReference>
<evidence type="ECO:0000313" key="3">
    <source>
        <dbReference type="EMBL" id="GFP84926.1"/>
    </source>
</evidence>
<keyword evidence="4" id="KW-1185">Reference proteome</keyword>
<accession>A0A830BDA0</accession>
<dbReference type="InterPro" id="IPR050756">
    <property type="entry name" value="CSN3"/>
</dbReference>
<dbReference type="Pfam" id="PF22788">
    <property type="entry name" value="COP9_hel_rpt"/>
    <property type="match status" value="1"/>
</dbReference>
<dbReference type="Proteomes" id="UP000653305">
    <property type="component" value="Unassembled WGS sequence"/>
</dbReference>
<dbReference type="PANTHER" id="PTHR10758">
    <property type="entry name" value="26S PROTEASOME NON-ATPASE REGULATORY SUBUNIT 3/COP9 SIGNALOSOME COMPLEX SUBUNIT 3"/>
    <property type="match status" value="1"/>
</dbReference>
<evidence type="ECO:0000259" key="2">
    <source>
        <dbReference type="Pfam" id="PF22788"/>
    </source>
</evidence>
<gene>
    <name evidence="3" type="ORF">PHJA_000636400</name>
</gene>
<protein>
    <submittedName>
        <fullName evidence="3">Cop9 signalosome complex subunit 3</fullName>
    </submittedName>
</protein>
<dbReference type="PANTHER" id="PTHR10758:SF1">
    <property type="entry name" value="COP9 SIGNALOSOME COMPLEX SUBUNIT 3"/>
    <property type="match status" value="1"/>
</dbReference>
<sequence>MNSLESLLAQIQGFSGNTDDLTHLHHCLNQCGASLHADSARFAPLLRELDPSIHSLGYLYILEARTSAAISKAQASELVISVARFINVCAAEQIRLAPDKFISLCKRLKDLVILVGNPMRGVAPMLTALRKLQTSSEHLTTLHSDFLLLCLLSKCYKAGLSVLEDDIFDVDQPRDLLLYCYYGGMICIGQKKFGKALELLYIAVTSPMPKMSAIAVEAYKKYVLVSLIHLGQFSTSLPKYTSSTVQRDLKHFSQVSLWKLILILLSAKSIF</sequence>
<evidence type="ECO:0000256" key="1">
    <source>
        <dbReference type="ARBA" id="ARBA00022490"/>
    </source>
</evidence>
<dbReference type="EMBL" id="BMAC01000096">
    <property type="protein sequence ID" value="GFP84926.1"/>
    <property type="molecule type" value="Genomic_DNA"/>
</dbReference>